<evidence type="ECO:0000313" key="9">
    <source>
        <dbReference type="EMBL" id="RKQ69868.1"/>
    </source>
</evidence>
<feature type="transmembrane region" description="Helical" evidence="8">
    <location>
        <begin position="88"/>
        <end position="110"/>
    </location>
</feature>
<evidence type="ECO:0000256" key="4">
    <source>
        <dbReference type="ARBA" id="ARBA00022475"/>
    </source>
</evidence>
<feature type="transmembrane region" description="Helical" evidence="8">
    <location>
        <begin position="36"/>
        <end position="57"/>
    </location>
</feature>
<feature type="transmembrane region" description="Helical" evidence="8">
    <location>
        <begin position="246"/>
        <end position="266"/>
    </location>
</feature>
<gene>
    <name evidence="9" type="ORF">BCL74_1802</name>
</gene>
<evidence type="ECO:0000256" key="5">
    <source>
        <dbReference type="ARBA" id="ARBA00022692"/>
    </source>
</evidence>
<comment type="similarity">
    <text evidence="2 8">Belongs to the alanine or glycine:cation symporter (AGCS) (TC 2.A.25) family.</text>
</comment>
<feature type="transmembrane region" description="Helical" evidence="8">
    <location>
        <begin position="173"/>
        <end position="193"/>
    </location>
</feature>
<evidence type="ECO:0000256" key="8">
    <source>
        <dbReference type="RuleBase" id="RU363064"/>
    </source>
</evidence>
<sequence length="480" mass="50409">MNLASLDSWIDGGLSPYADAVAGLVFYSVRIAGADVSLIVIWLILGACFFTLYLGFVNLRGFRHAVRLVTGKVHEPSRAPGEVSHFQALSTALAATVGLGNIAGVAVAVSVGGPGATFWMILAGLLGMSSKFAECTLGVMYRRVHPDGSVSGGPMHYLSHGLADRGLPRLGRLLAAFFAVCCVGGALGGGNMFQVNQAYSQFVAATGGEASFFADKAWLYGLIVAVLVALVIIGGIRSIARVTSKLVPLMAAVYCTAALLILILNYDRIPWAFGMIVSGAFSPEGVAGGFLGTLIQGFRRAAFSNEAGIGSAAIAHSAVKTKEPVTEGYVALLEPFIDTVLICTLTALVIIVTGVVPPPGAVNGVALTSSAFASAFSWFPVVLALAVNLFAFSTLIAWSYYGVKCWSYLLGESRSLDILFKLIFCGFVVIGATMNLESVLEFSDSMIFAMSLANLAGLYILAPVIRAALRDYEARGLNKR</sequence>
<dbReference type="EMBL" id="RBIG01000002">
    <property type="protein sequence ID" value="RKQ69868.1"/>
    <property type="molecule type" value="Genomic_DNA"/>
</dbReference>
<keyword evidence="6 8" id="KW-1133">Transmembrane helix</keyword>
<organism evidence="9 10">
    <name type="scientific">Oceanibaculum indicum</name>
    <dbReference type="NCBI Taxonomy" id="526216"/>
    <lineage>
        <taxon>Bacteria</taxon>
        <taxon>Pseudomonadati</taxon>
        <taxon>Pseudomonadota</taxon>
        <taxon>Alphaproteobacteria</taxon>
        <taxon>Rhodospirillales</taxon>
        <taxon>Oceanibaculaceae</taxon>
        <taxon>Oceanibaculum</taxon>
    </lineage>
</organism>
<feature type="transmembrane region" description="Helical" evidence="8">
    <location>
        <begin position="116"/>
        <end position="133"/>
    </location>
</feature>
<dbReference type="RefSeq" id="WP_121219313.1">
    <property type="nucleotide sequence ID" value="NZ_RBIG01000002.1"/>
</dbReference>
<dbReference type="AlphaFoldDB" id="A0A420WFV1"/>
<reference evidence="9 10" key="1">
    <citation type="submission" date="2018-10" db="EMBL/GenBank/DDBJ databases">
        <title>Comparative analysis of microorganisms from saline springs in Andes Mountain Range, Colombia.</title>
        <authorList>
            <person name="Rubin E."/>
        </authorList>
    </citation>
    <scope>NUCLEOTIDE SEQUENCE [LARGE SCALE GENOMIC DNA]</scope>
    <source>
        <strain evidence="9 10">USBA 36</strain>
    </source>
</reference>
<dbReference type="InterPro" id="IPR001463">
    <property type="entry name" value="Na/Ala_symport"/>
</dbReference>
<comment type="subcellular location">
    <subcellularLocation>
        <location evidence="8">Cell inner membrane</location>
        <topology evidence="8">Multi-pass membrane protein</topology>
    </subcellularLocation>
    <subcellularLocation>
        <location evidence="1">Cell membrane</location>
        <topology evidence="1">Multi-pass membrane protein</topology>
    </subcellularLocation>
</comment>
<name>A0A420WFV1_9PROT</name>
<evidence type="ECO:0000313" key="10">
    <source>
        <dbReference type="Proteomes" id="UP000277424"/>
    </source>
</evidence>
<keyword evidence="5 8" id="KW-0812">Transmembrane</keyword>
<proteinExistence type="inferred from homology"/>
<evidence type="ECO:0000256" key="1">
    <source>
        <dbReference type="ARBA" id="ARBA00004651"/>
    </source>
</evidence>
<protein>
    <submittedName>
        <fullName evidence="9">AGCS family alanine or glycine:cation symporter</fullName>
    </submittedName>
</protein>
<dbReference type="GO" id="GO:0005886">
    <property type="term" value="C:plasma membrane"/>
    <property type="evidence" value="ECO:0007669"/>
    <property type="project" value="UniProtKB-SubCell"/>
</dbReference>
<dbReference type="Proteomes" id="UP000277424">
    <property type="component" value="Unassembled WGS sequence"/>
</dbReference>
<feature type="transmembrane region" description="Helical" evidence="8">
    <location>
        <begin position="217"/>
        <end position="239"/>
    </location>
</feature>
<dbReference type="Pfam" id="PF01235">
    <property type="entry name" value="Na_Ala_symp"/>
    <property type="match status" value="1"/>
</dbReference>
<comment type="caution">
    <text evidence="9">The sequence shown here is derived from an EMBL/GenBank/DDBJ whole genome shotgun (WGS) entry which is preliminary data.</text>
</comment>
<feature type="transmembrane region" description="Helical" evidence="8">
    <location>
        <begin position="336"/>
        <end position="356"/>
    </location>
</feature>
<dbReference type="PANTHER" id="PTHR30330:SF3">
    <property type="entry name" value="TRANSCRIPTIONAL REGULATOR, LRP FAMILY"/>
    <property type="match status" value="1"/>
</dbReference>
<accession>A0A420WFV1</accession>
<evidence type="ECO:0000256" key="7">
    <source>
        <dbReference type="ARBA" id="ARBA00023136"/>
    </source>
</evidence>
<keyword evidence="8" id="KW-0997">Cell inner membrane</keyword>
<keyword evidence="3 8" id="KW-0813">Transport</keyword>
<feature type="transmembrane region" description="Helical" evidence="8">
    <location>
        <begin position="272"/>
        <end position="295"/>
    </location>
</feature>
<keyword evidence="8" id="KW-0769">Symport</keyword>
<dbReference type="PANTHER" id="PTHR30330">
    <property type="entry name" value="AGSS FAMILY TRANSPORTER, SODIUM-ALANINE"/>
    <property type="match status" value="1"/>
</dbReference>
<dbReference type="Gene3D" id="1.20.1740.10">
    <property type="entry name" value="Amino acid/polyamine transporter I"/>
    <property type="match status" value="1"/>
</dbReference>
<keyword evidence="7 8" id="KW-0472">Membrane</keyword>
<keyword evidence="4" id="KW-1003">Cell membrane</keyword>
<dbReference type="NCBIfam" id="TIGR00835">
    <property type="entry name" value="agcS"/>
    <property type="match status" value="1"/>
</dbReference>
<evidence type="ECO:0000256" key="6">
    <source>
        <dbReference type="ARBA" id="ARBA00022989"/>
    </source>
</evidence>
<feature type="transmembrane region" description="Helical" evidence="8">
    <location>
        <begin position="446"/>
        <end position="469"/>
    </location>
</feature>
<feature type="transmembrane region" description="Helical" evidence="8">
    <location>
        <begin position="415"/>
        <end position="434"/>
    </location>
</feature>
<dbReference type="GO" id="GO:0005283">
    <property type="term" value="F:amino acid:sodium symporter activity"/>
    <property type="evidence" value="ECO:0007669"/>
    <property type="project" value="InterPro"/>
</dbReference>
<dbReference type="OrthoDB" id="9806926at2"/>
<feature type="transmembrane region" description="Helical" evidence="8">
    <location>
        <begin position="376"/>
        <end position="403"/>
    </location>
</feature>
<dbReference type="PRINTS" id="PR00175">
    <property type="entry name" value="NAALASMPORT"/>
</dbReference>
<evidence type="ECO:0000256" key="2">
    <source>
        <dbReference type="ARBA" id="ARBA00009261"/>
    </source>
</evidence>
<evidence type="ECO:0000256" key="3">
    <source>
        <dbReference type="ARBA" id="ARBA00022448"/>
    </source>
</evidence>